<dbReference type="RefSeq" id="WP_187795073.1">
    <property type="nucleotide sequence ID" value="NZ_JACOQL010000011.1"/>
</dbReference>
<evidence type="ECO:0000313" key="2">
    <source>
        <dbReference type="EMBL" id="MBC9248610.1"/>
    </source>
</evidence>
<evidence type="ECO:0000259" key="1">
    <source>
        <dbReference type="Pfam" id="PF04233"/>
    </source>
</evidence>
<organism evidence="2 3">
    <name type="scientific">Paracoccus amoyensis</name>
    <dbReference type="NCBI Taxonomy" id="2760093"/>
    <lineage>
        <taxon>Bacteria</taxon>
        <taxon>Pseudomonadati</taxon>
        <taxon>Pseudomonadota</taxon>
        <taxon>Alphaproteobacteria</taxon>
        <taxon>Rhodobacterales</taxon>
        <taxon>Paracoccaceae</taxon>
        <taxon>Paracoccus</taxon>
    </lineage>
</organism>
<dbReference type="Pfam" id="PF04233">
    <property type="entry name" value="Phage_Mu_F"/>
    <property type="match status" value="1"/>
</dbReference>
<comment type="caution">
    <text evidence="2">The sequence shown here is derived from an EMBL/GenBank/DDBJ whole genome shotgun (WGS) entry which is preliminary data.</text>
</comment>
<name>A0A926GG59_9RHOB</name>
<dbReference type="EMBL" id="JACOQL010000011">
    <property type="protein sequence ID" value="MBC9248610.1"/>
    <property type="molecule type" value="Genomic_DNA"/>
</dbReference>
<evidence type="ECO:0000313" key="3">
    <source>
        <dbReference type="Proteomes" id="UP000608594"/>
    </source>
</evidence>
<reference evidence="2" key="1">
    <citation type="submission" date="2020-08" db="EMBL/GenBank/DDBJ databases">
        <title>Paracoccus amoyensis sp. nov., isolated from the surface seawater at coast of Xiamen, Fujian.</title>
        <authorList>
            <person name="Lyu L."/>
        </authorList>
    </citation>
    <scope>NUCLEOTIDE SEQUENCE</scope>
    <source>
        <strain evidence="2">11-3</strain>
    </source>
</reference>
<feature type="domain" description="Phage head morphogenesis" evidence="1">
    <location>
        <begin position="37"/>
        <end position="112"/>
    </location>
</feature>
<protein>
    <submittedName>
        <fullName evidence="2">Minor capsid protein</fullName>
    </submittedName>
</protein>
<dbReference type="InterPro" id="IPR006528">
    <property type="entry name" value="Phage_head_morphogenesis_dom"/>
</dbReference>
<proteinExistence type="predicted"/>
<accession>A0A926GG59</accession>
<gene>
    <name evidence="2" type="ORF">H4P12_18285</name>
</gene>
<dbReference type="AlphaFoldDB" id="A0A926GG59"/>
<keyword evidence="3" id="KW-1185">Reference proteome</keyword>
<dbReference type="NCBIfam" id="TIGR01641">
    <property type="entry name" value="phageSPP1_gp7"/>
    <property type="match status" value="1"/>
</dbReference>
<sequence>MTEADLRDVSDAKEAVLQQWDARLTAIFEEYQSHPQRLRPLRMAMEERLLRAFAGLINQLRQQDLGIERYIWRSRDDAQVRDSHSKYDDQVFSWDEPPAGGHPGQAHNCRCFAEPVASPLPNDVVLAQYAPAAEIPVEAFFRGLVGRAVALTPQGAAALAAFLAAWEAGNALRELTELATERRLNRAADILGVDLGSAEGLLAAIAHELVQETVSTGFGSSLPKTVEAAQIAGQAAALFEMANPGTIQQVAEGDRAAQRALGAFVQRAYDAFSEGRLRLQDGTIADGWVEVFPELTEGERRLGELPGFTPERIEQWLETYPVEVLGLPNHTGSPNAEDPTGNIISTPIPELAGPSILEARPANITTPDGNIVRGHGPKGDGAEYITGKGHTAEQIDGIIANPNPDLSGVIRGFGPFKGQEMTLLTGRDGHWVILNPDGEVVAVSNRNVPLRAPDNDLQEIIRPLE</sequence>
<dbReference type="Proteomes" id="UP000608594">
    <property type="component" value="Unassembled WGS sequence"/>
</dbReference>